<evidence type="ECO:0000256" key="1">
    <source>
        <dbReference type="SAM" id="MobiDB-lite"/>
    </source>
</evidence>
<evidence type="ECO:0000256" key="2">
    <source>
        <dbReference type="SAM" id="Phobius"/>
    </source>
</evidence>
<gene>
    <name evidence="3" type="ORF">GCM10011579_060210</name>
</gene>
<keyword evidence="2" id="KW-0812">Transmembrane</keyword>
<keyword evidence="4" id="KW-1185">Reference proteome</keyword>
<keyword evidence="2" id="KW-1133">Transmembrane helix</keyword>
<accession>A0A917Y866</accession>
<comment type="caution">
    <text evidence="3">The sequence shown here is derived from an EMBL/GenBank/DDBJ whole genome shotgun (WGS) entry which is preliminary data.</text>
</comment>
<evidence type="ECO:0000313" key="4">
    <source>
        <dbReference type="Proteomes" id="UP000600365"/>
    </source>
</evidence>
<feature type="region of interest" description="Disordered" evidence="1">
    <location>
        <begin position="111"/>
        <end position="131"/>
    </location>
</feature>
<name>A0A917Y866_9ACTN</name>
<protein>
    <submittedName>
        <fullName evidence="3">Uncharacterized protein</fullName>
    </submittedName>
</protein>
<sequence>MLYRAAQCQRVSMRSPRTRVRGHQRRSSWIVSTGLVLSLAGVVLLVINNGWYPGGRSYVYVAPSNDPCPSPGCPYGRFLANEPSDVLNALGAMASGAGTLLTGAAAFTLARRPRGSDGGSPDTTDAQRAED</sequence>
<reference evidence="3 4" key="1">
    <citation type="journal article" date="2014" name="Int. J. Syst. Evol. Microbiol.">
        <title>Complete genome sequence of Corynebacterium casei LMG S-19264T (=DSM 44701T), isolated from a smear-ripened cheese.</title>
        <authorList>
            <consortium name="US DOE Joint Genome Institute (JGI-PGF)"/>
            <person name="Walter F."/>
            <person name="Albersmeier A."/>
            <person name="Kalinowski J."/>
            <person name="Ruckert C."/>
        </authorList>
    </citation>
    <scope>NUCLEOTIDE SEQUENCE [LARGE SCALE GENOMIC DNA]</scope>
    <source>
        <strain evidence="3 4">CGMCC 4.7111</strain>
    </source>
</reference>
<feature type="transmembrane region" description="Helical" evidence="2">
    <location>
        <begin position="86"/>
        <end position="110"/>
    </location>
</feature>
<dbReference type="EMBL" id="BMMM01000012">
    <property type="protein sequence ID" value="GGN77713.1"/>
    <property type="molecule type" value="Genomic_DNA"/>
</dbReference>
<proteinExistence type="predicted"/>
<evidence type="ECO:0000313" key="3">
    <source>
        <dbReference type="EMBL" id="GGN77713.1"/>
    </source>
</evidence>
<feature type="transmembrane region" description="Helical" evidence="2">
    <location>
        <begin position="27"/>
        <end position="47"/>
    </location>
</feature>
<keyword evidence="2" id="KW-0472">Membrane</keyword>
<dbReference type="AlphaFoldDB" id="A0A917Y866"/>
<organism evidence="3 4">
    <name type="scientific">Streptomyces albiflavescens</name>
    <dbReference type="NCBI Taxonomy" id="1623582"/>
    <lineage>
        <taxon>Bacteria</taxon>
        <taxon>Bacillati</taxon>
        <taxon>Actinomycetota</taxon>
        <taxon>Actinomycetes</taxon>
        <taxon>Kitasatosporales</taxon>
        <taxon>Streptomycetaceae</taxon>
        <taxon>Streptomyces</taxon>
    </lineage>
</organism>
<dbReference type="Proteomes" id="UP000600365">
    <property type="component" value="Unassembled WGS sequence"/>
</dbReference>